<dbReference type="RefSeq" id="WP_238722876.1">
    <property type="nucleotide sequence ID" value="NZ_JAHQCW010000043.1"/>
</dbReference>
<organism evidence="1 2">
    <name type="scientific">Diplocloster agilis</name>
    <dbReference type="NCBI Taxonomy" id="2850323"/>
    <lineage>
        <taxon>Bacteria</taxon>
        <taxon>Bacillati</taxon>
        <taxon>Bacillota</taxon>
        <taxon>Clostridia</taxon>
        <taxon>Lachnospirales</taxon>
        <taxon>Lachnospiraceae</taxon>
        <taxon>Diplocloster</taxon>
    </lineage>
</organism>
<evidence type="ECO:0000313" key="2">
    <source>
        <dbReference type="Proteomes" id="UP000712157"/>
    </source>
</evidence>
<gene>
    <name evidence="1" type="ORF">KTH89_20095</name>
</gene>
<keyword evidence="2" id="KW-1185">Reference proteome</keyword>
<dbReference type="Proteomes" id="UP000712157">
    <property type="component" value="Unassembled WGS sequence"/>
</dbReference>
<dbReference type="AlphaFoldDB" id="A0A949K6V8"/>
<comment type="caution">
    <text evidence="1">The sequence shown here is derived from an EMBL/GenBank/DDBJ whole genome shotgun (WGS) entry which is preliminary data.</text>
</comment>
<evidence type="ECO:0000313" key="1">
    <source>
        <dbReference type="EMBL" id="MBU9738846.1"/>
    </source>
</evidence>
<dbReference type="EMBL" id="JAHQCW010000043">
    <property type="protein sequence ID" value="MBU9738846.1"/>
    <property type="molecule type" value="Genomic_DNA"/>
</dbReference>
<accession>A0A949K6V8</accession>
<protein>
    <submittedName>
        <fullName evidence="1">Uncharacterized protein</fullName>
    </submittedName>
</protein>
<proteinExistence type="predicted"/>
<sequence>MNNSYDTNPSLPGISEDYINFVIQRENKIRQVMGNHWMLDYEMLTFYFGEHKGDPWRQADILDLIYDKIDKALNESASDEEQRFLKTLYCFDF</sequence>
<reference evidence="1" key="1">
    <citation type="submission" date="2021-06" db="EMBL/GenBank/DDBJ databases">
        <title>Description of novel taxa of the family Lachnospiraceae.</title>
        <authorList>
            <person name="Chaplin A.V."/>
            <person name="Sokolova S.R."/>
            <person name="Pikina A.P."/>
            <person name="Korzhanova M."/>
            <person name="Belova V."/>
            <person name="Korostin D."/>
            <person name="Efimov B.A."/>
        </authorList>
    </citation>
    <scope>NUCLEOTIDE SEQUENCE</scope>
    <source>
        <strain evidence="1">ASD5720</strain>
    </source>
</reference>
<name>A0A949K6V8_9FIRM</name>